<keyword evidence="3" id="KW-1003">Cell membrane</keyword>
<sequence>MNTSPWLPVVWFGIVGFSVLMYVLLDGFVLGLGILAPTAKTEGEFDHMMNTAAPIWDGNETWLVLGGAGLFAAFPKAYAVILSALYLPVLIMMLALVFRGVAFEFRFKGYGFAKRAWGGAFCAGSVVATFCQGVILGAVVQGLPLVDGHYRGGALGWMTPFVLLTGLSLVVGYALLGASWLILKTEGPLHDRARRLARPLVVLMLLAMLLVSASLPFLASRLMARWFDGTNFLWLSPVPIVTLWVGWLLWRDAGRPRLPEHRPAHDARPFVWTMALFVLGFAGLVLGMWPLIVPPSLTIWAAAAAQSSQVFLLTGLVFLLPLILTYTAWSYSVFRGKIAEDAGYHH</sequence>
<gene>
    <name evidence="8" type="primary">cydB</name>
    <name evidence="8" type="ORF">C6570_16130</name>
</gene>
<dbReference type="AlphaFoldDB" id="A0A2S0MI74"/>
<name>A0A2S0MI74_9BURK</name>
<keyword evidence="5 7" id="KW-1133">Transmembrane helix</keyword>
<feature type="transmembrane region" description="Helical" evidence="7">
    <location>
        <begin position="309"/>
        <end position="329"/>
    </location>
</feature>
<dbReference type="GO" id="GO:0009055">
    <property type="term" value="F:electron transfer activity"/>
    <property type="evidence" value="ECO:0007669"/>
    <property type="project" value="TreeGrafter"/>
</dbReference>
<dbReference type="GO" id="GO:0016682">
    <property type="term" value="F:oxidoreductase activity, acting on diphenols and related substances as donors, oxygen as acceptor"/>
    <property type="evidence" value="ECO:0007669"/>
    <property type="project" value="TreeGrafter"/>
</dbReference>
<feature type="transmembrane region" description="Helical" evidence="7">
    <location>
        <begin position="85"/>
        <end position="105"/>
    </location>
</feature>
<feature type="transmembrane region" description="Helical" evidence="7">
    <location>
        <begin position="195"/>
        <end position="219"/>
    </location>
</feature>
<keyword evidence="4 7" id="KW-0812">Transmembrane</keyword>
<evidence type="ECO:0000256" key="2">
    <source>
        <dbReference type="ARBA" id="ARBA00007543"/>
    </source>
</evidence>
<dbReference type="PANTHER" id="PTHR43141:SF4">
    <property type="entry name" value="CYTOCHROME BD2 SUBUNIT II"/>
    <property type="match status" value="1"/>
</dbReference>
<organism evidence="8 9">
    <name type="scientific">Ottowia oryzae</name>
    <dbReference type="NCBI Taxonomy" id="2109914"/>
    <lineage>
        <taxon>Bacteria</taxon>
        <taxon>Pseudomonadati</taxon>
        <taxon>Pseudomonadota</taxon>
        <taxon>Betaproteobacteria</taxon>
        <taxon>Burkholderiales</taxon>
        <taxon>Comamonadaceae</taxon>
        <taxon>Ottowia</taxon>
    </lineage>
</organism>
<dbReference type="EMBL" id="CP027666">
    <property type="protein sequence ID" value="AVO35580.1"/>
    <property type="molecule type" value="Genomic_DNA"/>
</dbReference>
<keyword evidence="6 7" id="KW-0472">Membrane</keyword>
<dbReference type="RefSeq" id="WP_106704126.1">
    <property type="nucleotide sequence ID" value="NZ_CP027666.1"/>
</dbReference>
<protein>
    <submittedName>
        <fullName evidence="8">Cytochrome d ubiquinol oxidase subunit II</fullName>
    </submittedName>
</protein>
<feature type="transmembrane region" description="Helical" evidence="7">
    <location>
        <begin position="270"/>
        <end position="289"/>
    </location>
</feature>
<evidence type="ECO:0000256" key="5">
    <source>
        <dbReference type="ARBA" id="ARBA00022989"/>
    </source>
</evidence>
<proteinExistence type="inferred from homology"/>
<evidence type="ECO:0000256" key="4">
    <source>
        <dbReference type="ARBA" id="ARBA00022692"/>
    </source>
</evidence>
<evidence type="ECO:0000256" key="3">
    <source>
        <dbReference type="ARBA" id="ARBA00022475"/>
    </source>
</evidence>
<evidence type="ECO:0000313" key="9">
    <source>
        <dbReference type="Proteomes" id="UP000239709"/>
    </source>
</evidence>
<reference evidence="8 9" key="1">
    <citation type="submission" date="2018-03" db="EMBL/GenBank/DDBJ databases">
        <title>Genome sequencing of Ottowia sp.</title>
        <authorList>
            <person name="Kim S.-J."/>
            <person name="Heo J."/>
            <person name="Kwon S.-W."/>
        </authorList>
    </citation>
    <scope>NUCLEOTIDE SEQUENCE [LARGE SCALE GENOMIC DNA]</scope>
    <source>
        <strain evidence="8 9">KADR8-3</strain>
    </source>
</reference>
<feature type="transmembrane region" description="Helical" evidence="7">
    <location>
        <begin position="231"/>
        <end position="250"/>
    </location>
</feature>
<keyword evidence="9" id="KW-1185">Reference proteome</keyword>
<evidence type="ECO:0000256" key="1">
    <source>
        <dbReference type="ARBA" id="ARBA00004651"/>
    </source>
</evidence>
<dbReference type="PANTHER" id="PTHR43141">
    <property type="entry name" value="CYTOCHROME BD2 SUBUNIT II"/>
    <property type="match status" value="1"/>
</dbReference>
<dbReference type="GO" id="GO:0019646">
    <property type="term" value="P:aerobic electron transport chain"/>
    <property type="evidence" value="ECO:0007669"/>
    <property type="project" value="TreeGrafter"/>
</dbReference>
<dbReference type="NCBIfam" id="TIGR00203">
    <property type="entry name" value="cydB"/>
    <property type="match status" value="1"/>
</dbReference>
<dbReference type="GO" id="GO:0070069">
    <property type="term" value="C:cytochrome complex"/>
    <property type="evidence" value="ECO:0007669"/>
    <property type="project" value="TreeGrafter"/>
</dbReference>
<feature type="transmembrane region" description="Helical" evidence="7">
    <location>
        <begin position="6"/>
        <end position="39"/>
    </location>
</feature>
<dbReference type="Pfam" id="PF02322">
    <property type="entry name" value="Cyt_bd_oxida_II"/>
    <property type="match status" value="1"/>
</dbReference>
<dbReference type="Proteomes" id="UP000239709">
    <property type="component" value="Chromosome"/>
</dbReference>
<dbReference type="GO" id="GO:0005886">
    <property type="term" value="C:plasma membrane"/>
    <property type="evidence" value="ECO:0007669"/>
    <property type="project" value="UniProtKB-SubCell"/>
</dbReference>
<feature type="transmembrane region" description="Helical" evidence="7">
    <location>
        <begin position="160"/>
        <end position="183"/>
    </location>
</feature>
<dbReference type="KEGG" id="otk:C6570_16130"/>
<comment type="subcellular location">
    <subcellularLocation>
        <location evidence="1">Cell membrane</location>
        <topology evidence="1">Multi-pass membrane protein</topology>
    </subcellularLocation>
</comment>
<comment type="similarity">
    <text evidence="2">Belongs to the cytochrome ubiquinol oxidase subunit 2 family.</text>
</comment>
<evidence type="ECO:0000313" key="8">
    <source>
        <dbReference type="EMBL" id="AVO35580.1"/>
    </source>
</evidence>
<evidence type="ECO:0000256" key="6">
    <source>
        <dbReference type="ARBA" id="ARBA00023136"/>
    </source>
</evidence>
<feature type="transmembrane region" description="Helical" evidence="7">
    <location>
        <begin position="117"/>
        <end position="140"/>
    </location>
</feature>
<dbReference type="OrthoDB" id="9776710at2"/>
<evidence type="ECO:0000256" key="7">
    <source>
        <dbReference type="SAM" id="Phobius"/>
    </source>
</evidence>
<accession>A0A2S0MI74</accession>
<dbReference type="InterPro" id="IPR003317">
    <property type="entry name" value="Cyt-d_oxidase_su2"/>
</dbReference>